<gene>
    <name evidence="8" type="ORF">ACJIZ3_020632</name>
</gene>
<dbReference type="GO" id="GO:0008270">
    <property type="term" value="F:zinc ion binding"/>
    <property type="evidence" value="ECO:0007669"/>
    <property type="project" value="UniProtKB-KW"/>
</dbReference>
<reference evidence="8 9" key="1">
    <citation type="submission" date="2024-12" db="EMBL/GenBank/DDBJ databases">
        <title>The unique morphological basis and parallel evolutionary history of personate flowers in Penstemon.</title>
        <authorList>
            <person name="Depatie T.H."/>
            <person name="Wessinger C.A."/>
        </authorList>
    </citation>
    <scope>NUCLEOTIDE SEQUENCE [LARGE SCALE GENOMIC DNA]</scope>
    <source>
        <strain evidence="8">WTNN_2</strain>
        <tissue evidence="8">Leaf</tissue>
    </source>
</reference>
<dbReference type="PROSITE" id="PS51999">
    <property type="entry name" value="ZF_GRF"/>
    <property type="match status" value="1"/>
</dbReference>
<evidence type="ECO:0000256" key="3">
    <source>
        <dbReference type="ARBA" id="ARBA00022833"/>
    </source>
</evidence>
<dbReference type="InterPro" id="IPR010666">
    <property type="entry name" value="Znf_GRF"/>
</dbReference>
<evidence type="ECO:0000313" key="8">
    <source>
        <dbReference type="EMBL" id="KAL3824603.1"/>
    </source>
</evidence>
<accession>A0ABD3SJE6</accession>
<organism evidence="8 9">
    <name type="scientific">Penstemon smallii</name>
    <dbReference type="NCBI Taxonomy" id="265156"/>
    <lineage>
        <taxon>Eukaryota</taxon>
        <taxon>Viridiplantae</taxon>
        <taxon>Streptophyta</taxon>
        <taxon>Embryophyta</taxon>
        <taxon>Tracheophyta</taxon>
        <taxon>Spermatophyta</taxon>
        <taxon>Magnoliopsida</taxon>
        <taxon>eudicotyledons</taxon>
        <taxon>Gunneridae</taxon>
        <taxon>Pentapetalae</taxon>
        <taxon>asterids</taxon>
        <taxon>lamiids</taxon>
        <taxon>Lamiales</taxon>
        <taxon>Plantaginaceae</taxon>
        <taxon>Cheloneae</taxon>
        <taxon>Penstemon</taxon>
    </lineage>
</organism>
<evidence type="ECO:0000256" key="5">
    <source>
        <dbReference type="SAM" id="Coils"/>
    </source>
</evidence>
<feature type="transmembrane region" description="Helical" evidence="6">
    <location>
        <begin position="117"/>
        <end position="138"/>
    </location>
</feature>
<keyword evidence="2 4" id="KW-0863">Zinc-finger</keyword>
<feature type="coiled-coil region" evidence="5">
    <location>
        <begin position="79"/>
        <end position="113"/>
    </location>
</feature>
<dbReference type="AlphaFoldDB" id="A0ABD3SJE6"/>
<keyword evidence="6" id="KW-1133">Transmembrane helix</keyword>
<keyword evidence="5" id="KW-0175">Coiled coil</keyword>
<keyword evidence="1" id="KW-0479">Metal-binding</keyword>
<evidence type="ECO:0000259" key="7">
    <source>
        <dbReference type="PROSITE" id="PS51999"/>
    </source>
</evidence>
<dbReference type="Pfam" id="PF06839">
    <property type="entry name" value="Zn_ribbon_GRF"/>
    <property type="match status" value="1"/>
</dbReference>
<dbReference type="EMBL" id="JBJXBP010000006">
    <property type="protein sequence ID" value="KAL3824603.1"/>
    <property type="molecule type" value="Genomic_DNA"/>
</dbReference>
<keyword evidence="6" id="KW-0472">Membrane</keyword>
<feature type="domain" description="GRF-type" evidence="7">
    <location>
        <begin position="22"/>
        <end position="63"/>
    </location>
</feature>
<sequence>MESSSTSSNTTGGGVEIQGRTCRCGSKVRMFTSRTQQNPGRRFLRCPGVCGQRCDFFEWVDQYGCDHGAAIVPGLIVRLNQLEGQYRMVETEINRLETENRRLLESFVNLQAANNALLYKFKLVLICVISCLLAFVCFM</sequence>
<dbReference type="Proteomes" id="UP001634393">
    <property type="component" value="Unassembled WGS sequence"/>
</dbReference>
<keyword evidence="6" id="KW-0812">Transmembrane</keyword>
<name>A0ABD3SJE6_9LAMI</name>
<proteinExistence type="predicted"/>
<keyword evidence="9" id="KW-1185">Reference proteome</keyword>
<keyword evidence="3" id="KW-0862">Zinc</keyword>
<evidence type="ECO:0000256" key="6">
    <source>
        <dbReference type="SAM" id="Phobius"/>
    </source>
</evidence>
<evidence type="ECO:0000256" key="1">
    <source>
        <dbReference type="ARBA" id="ARBA00022723"/>
    </source>
</evidence>
<comment type="caution">
    <text evidence="8">The sequence shown here is derived from an EMBL/GenBank/DDBJ whole genome shotgun (WGS) entry which is preliminary data.</text>
</comment>
<evidence type="ECO:0000313" key="9">
    <source>
        <dbReference type="Proteomes" id="UP001634393"/>
    </source>
</evidence>
<protein>
    <recommendedName>
        <fullName evidence="7">GRF-type domain-containing protein</fullName>
    </recommendedName>
</protein>
<evidence type="ECO:0000256" key="2">
    <source>
        <dbReference type="ARBA" id="ARBA00022771"/>
    </source>
</evidence>
<dbReference type="PANTHER" id="PTHR33248">
    <property type="entry name" value="ZINC ION-BINDING PROTEIN"/>
    <property type="match status" value="1"/>
</dbReference>
<evidence type="ECO:0000256" key="4">
    <source>
        <dbReference type="PROSITE-ProRule" id="PRU01343"/>
    </source>
</evidence>